<comment type="caution">
    <text evidence="1">The sequence shown here is derived from an EMBL/GenBank/DDBJ whole genome shotgun (WGS) entry which is preliminary data.</text>
</comment>
<dbReference type="AlphaFoldDB" id="A0AAV7STJ9"/>
<evidence type="ECO:0000313" key="1">
    <source>
        <dbReference type="EMBL" id="KAJ1167420.1"/>
    </source>
</evidence>
<dbReference type="EMBL" id="JANPWB010000008">
    <property type="protein sequence ID" value="KAJ1167420.1"/>
    <property type="molecule type" value="Genomic_DNA"/>
</dbReference>
<evidence type="ECO:0000313" key="2">
    <source>
        <dbReference type="Proteomes" id="UP001066276"/>
    </source>
</evidence>
<protein>
    <submittedName>
        <fullName evidence="1">Uncharacterized protein</fullName>
    </submittedName>
</protein>
<keyword evidence="2" id="KW-1185">Reference proteome</keyword>
<dbReference type="Proteomes" id="UP001066276">
    <property type="component" value="Chromosome 4_2"/>
</dbReference>
<accession>A0AAV7STJ9</accession>
<name>A0AAV7STJ9_PLEWA</name>
<reference evidence="1" key="1">
    <citation type="journal article" date="2022" name="bioRxiv">
        <title>Sequencing and chromosome-scale assembly of the giantPleurodeles waltlgenome.</title>
        <authorList>
            <person name="Brown T."/>
            <person name="Elewa A."/>
            <person name="Iarovenko S."/>
            <person name="Subramanian E."/>
            <person name="Araus A.J."/>
            <person name="Petzold A."/>
            <person name="Susuki M."/>
            <person name="Suzuki K.-i.T."/>
            <person name="Hayashi T."/>
            <person name="Toyoda A."/>
            <person name="Oliveira C."/>
            <person name="Osipova E."/>
            <person name="Leigh N.D."/>
            <person name="Simon A."/>
            <person name="Yun M.H."/>
        </authorList>
    </citation>
    <scope>NUCLEOTIDE SEQUENCE</scope>
    <source>
        <strain evidence="1">20211129_DDA</strain>
        <tissue evidence="1">Liver</tissue>
    </source>
</reference>
<proteinExistence type="predicted"/>
<gene>
    <name evidence="1" type="ORF">NDU88_007811</name>
</gene>
<organism evidence="1 2">
    <name type="scientific">Pleurodeles waltl</name>
    <name type="common">Iberian ribbed newt</name>
    <dbReference type="NCBI Taxonomy" id="8319"/>
    <lineage>
        <taxon>Eukaryota</taxon>
        <taxon>Metazoa</taxon>
        <taxon>Chordata</taxon>
        <taxon>Craniata</taxon>
        <taxon>Vertebrata</taxon>
        <taxon>Euteleostomi</taxon>
        <taxon>Amphibia</taxon>
        <taxon>Batrachia</taxon>
        <taxon>Caudata</taxon>
        <taxon>Salamandroidea</taxon>
        <taxon>Salamandridae</taxon>
        <taxon>Pleurodelinae</taxon>
        <taxon>Pleurodeles</taxon>
    </lineage>
</organism>
<sequence length="69" mass="7640">MLKPLIRAARLGPDSRPQREFGAPAASHVDAARVRMGQSLVTLQPRMMMQLESRWDRGPAASHDDASSR</sequence>